<feature type="compositionally biased region" description="Acidic residues" evidence="1">
    <location>
        <begin position="28"/>
        <end position="42"/>
    </location>
</feature>
<feature type="compositionally biased region" description="Low complexity" evidence="1">
    <location>
        <begin position="235"/>
        <end position="251"/>
    </location>
</feature>
<proteinExistence type="predicted"/>
<dbReference type="GO" id="GO:0005634">
    <property type="term" value="C:nucleus"/>
    <property type="evidence" value="ECO:0007669"/>
    <property type="project" value="TreeGrafter"/>
</dbReference>
<name>A0AAD9MDN6_9PEZI</name>
<dbReference type="GO" id="GO:0000340">
    <property type="term" value="F:RNA 7-methylguanosine cap binding"/>
    <property type="evidence" value="ECO:0007669"/>
    <property type="project" value="InterPro"/>
</dbReference>
<comment type="caution">
    <text evidence="2">The sequence shown here is derived from an EMBL/GenBank/DDBJ whole genome shotgun (WGS) entry which is preliminary data.</text>
</comment>
<feature type="compositionally biased region" description="Basic and acidic residues" evidence="1">
    <location>
        <begin position="173"/>
        <end position="202"/>
    </location>
</feature>
<keyword evidence="3" id="KW-1185">Reference proteome</keyword>
<evidence type="ECO:0000313" key="2">
    <source>
        <dbReference type="EMBL" id="KAK2072542.1"/>
    </source>
</evidence>
<evidence type="ECO:0000256" key="1">
    <source>
        <dbReference type="SAM" id="MobiDB-lite"/>
    </source>
</evidence>
<dbReference type="Pfam" id="PF10309">
    <property type="entry name" value="NCBP3"/>
    <property type="match status" value="1"/>
</dbReference>
<feature type="compositionally biased region" description="Basic and acidic residues" evidence="1">
    <location>
        <begin position="311"/>
        <end position="334"/>
    </location>
</feature>
<evidence type="ECO:0000313" key="3">
    <source>
        <dbReference type="Proteomes" id="UP001217918"/>
    </source>
</evidence>
<dbReference type="AlphaFoldDB" id="A0AAD9MDN6"/>
<feature type="compositionally biased region" description="Basic and acidic residues" evidence="1">
    <location>
        <begin position="252"/>
        <end position="268"/>
    </location>
</feature>
<feature type="region of interest" description="Disordered" evidence="1">
    <location>
        <begin position="28"/>
        <end position="47"/>
    </location>
</feature>
<accession>A0AAD9MDN6</accession>
<protein>
    <submittedName>
        <fullName evidence="2">Uncharacterized protein</fullName>
    </submittedName>
</protein>
<reference evidence="2" key="1">
    <citation type="journal article" date="2023" name="Mol. Plant Microbe Interact.">
        <title>Elucidating the Obligate Nature and Biological Capacity of an Invasive Fungal Corn Pathogen.</title>
        <authorList>
            <person name="MacCready J.S."/>
            <person name="Roggenkamp E.M."/>
            <person name="Gdanetz K."/>
            <person name="Chilvers M.I."/>
        </authorList>
    </citation>
    <scope>NUCLEOTIDE SEQUENCE</scope>
    <source>
        <strain evidence="2">PM02</strain>
    </source>
</reference>
<dbReference type="Proteomes" id="UP001217918">
    <property type="component" value="Unassembled WGS sequence"/>
</dbReference>
<gene>
    <name evidence="2" type="ORF">P8C59_006890</name>
</gene>
<dbReference type="GO" id="GO:0003729">
    <property type="term" value="F:mRNA binding"/>
    <property type="evidence" value="ECO:0007669"/>
    <property type="project" value="InterPro"/>
</dbReference>
<feature type="region of interest" description="Disordered" evidence="1">
    <location>
        <begin position="173"/>
        <end position="334"/>
    </location>
</feature>
<feature type="compositionally biased region" description="Basic and acidic residues" evidence="1">
    <location>
        <begin position="294"/>
        <end position="304"/>
    </location>
</feature>
<dbReference type="EMBL" id="JAQQPM010000006">
    <property type="protein sequence ID" value="KAK2072542.1"/>
    <property type="molecule type" value="Genomic_DNA"/>
</dbReference>
<sequence length="444" mass="49961">MEFDIEMGDVDNVGYVARLPETYTEDIITGEEQEPGEVDEDAAGNADSTEAELKHIVPNKIHVRGLDTFAPNDVKAYVAQHQAGQFERVEWIDDTSANLVYPSESGAQEALVKLAAVPIADVTQLPPLESIPAKEYASKPDSVLQVRFAVAGDKKAANAAARSRFYLLHPEHDPEERRRRGEFDRKRYRDRDGDYSRDQRRDGNRRRPRFDYDDEEKQFDVTLYDDNAETRSGPRAVSRSRQRSDSVSTRSSESDRVRFQADKNRNKELFPNWQSRKARSRDRSASPTRSYGRGNHEADLDESTRAAAAARTREKARAIKERLSRENKSRELFPGKDVKAKELFPSMVGSSSGGRAQMDQVEDSSILTSAKLVTTREASASGTSIRGAANRRGLDQGFAIKGTANVKELFPDRFGSVGNTGKELFADKLNNTRQRRQRAEDSFY</sequence>
<organism evidence="2 3">
    <name type="scientific">Phyllachora maydis</name>
    <dbReference type="NCBI Taxonomy" id="1825666"/>
    <lineage>
        <taxon>Eukaryota</taxon>
        <taxon>Fungi</taxon>
        <taxon>Dikarya</taxon>
        <taxon>Ascomycota</taxon>
        <taxon>Pezizomycotina</taxon>
        <taxon>Sordariomycetes</taxon>
        <taxon>Sordariomycetidae</taxon>
        <taxon>Phyllachorales</taxon>
        <taxon>Phyllachoraceae</taxon>
        <taxon>Phyllachora</taxon>
    </lineage>
</organism>
<dbReference type="PANTHER" id="PTHR16291">
    <property type="entry name" value="NUCLEAR CAP-BINDING PROTEIN SUBUNIT 3"/>
    <property type="match status" value="1"/>
</dbReference>
<dbReference type="PANTHER" id="PTHR16291:SF0">
    <property type="entry name" value="NUCLEAR CAP-BINDING PROTEIN SUBUNIT 3"/>
    <property type="match status" value="1"/>
</dbReference>
<dbReference type="InterPro" id="IPR019416">
    <property type="entry name" value="NCBP3"/>
</dbReference>